<dbReference type="Proteomes" id="UP000198619">
    <property type="component" value="Unassembled WGS sequence"/>
</dbReference>
<dbReference type="RefSeq" id="WP_177199398.1">
    <property type="nucleotide sequence ID" value="NZ_FOKI01000016.1"/>
</dbReference>
<gene>
    <name evidence="1" type="ORF">SAMN04488528_101649</name>
</gene>
<keyword evidence="2" id="KW-1185">Reference proteome</keyword>
<protein>
    <submittedName>
        <fullName evidence="1">Uncharacterized protein</fullName>
    </submittedName>
</protein>
<sequence>MKKAKDYVDQSMSTVQNAVSSLNQALGSVEKADNKAKIQQAITSLNSACDNLSNYQD</sequence>
<reference evidence="1 2" key="1">
    <citation type="submission" date="2016-10" db="EMBL/GenBank/DDBJ databases">
        <authorList>
            <person name="de Groot N.N."/>
        </authorList>
    </citation>
    <scope>NUCLEOTIDE SEQUENCE [LARGE SCALE GENOMIC DNA]</scope>
    <source>
        <strain evidence="1 2">DSM 12271</strain>
    </source>
</reference>
<dbReference type="AlphaFoldDB" id="A0A1I0Z0L8"/>
<name>A0A1I0Z0L8_9CLOT</name>
<organism evidence="1 2">
    <name type="scientific">Clostridium frigidicarnis</name>
    <dbReference type="NCBI Taxonomy" id="84698"/>
    <lineage>
        <taxon>Bacteria</taxon>
        <taxon>Bacillati</taxon>
        <taxon>Bacillota</taxon>
        <taxon>Clostridia</taxon>
        <taxon>Eubacteriales</taxon>
        <taxon>Clostridiaceae</taxon>
        <taxon>Clostridium</taxon>
    </lineage>
</organism>
<dbReference type="EMBL" id="FOKI01000016">
    <property type="protein sequence ID" value="SFB18656.1"/>
    <property type="molecule type" value="Genomic_DNA"/>
</dbReference>
<evidence type="ECO:0000313" key="1">
    <source>
        <dbReference type="EMBL" id="SFB18656.1"/>
    </source>
</evidence>
<evidence type="ECO:0000313" key="2">
    <source>
        <dbReference type="Proteomes" id="UP000198619"/>
    </source>
</evidence>
<proteinExistence type="predicted"/>
<accession>A0A1I0Z0L8</accession>